<keyword evidence="6" id="KW-1185">Reference proteome</keyword>
<dbReference type="InterPro" id="IPR000843">
    <property type="entry name" value="HTH_LacI"/>
</dbReference>
<evidence type="ECO:0000313" key="6">
    <source>
        <dbReference type="Proteomes" id="UP000198538"/>
    </source>
</evidence>
<dbReference type="SUPFAM" id="SSF47413">
    <property type="entry name" value="lambda repressor-like DNA-binding domains"/>
    <property type="match status" value="1"/>
</dbReference>
<dbReference type="InterPro" id="IPR010982">
    <property type="entry name" value="Lambda_DNA-bd_dom_sf"/>
</dbReference>
<dbReference type="Gene3D" id="1.10.260.40">
    <property type="entry name" value="lambda repressor-like DNA-binding domains"/>
    <property type="match status" value="1"/>
</dbReference>
<keyword evidence="2" id="KW-0238">DNA-binding</keyword>
<dbReference type="RefSeq" id="WP_090919968.1">
    <property type="nucleotide sequence ID" value="NZ_FMVM01000008.1"/>
</dbReference>
<dbReference type="EMBL" id="FMVM01000008">
    <property type="protein sequence ID" value="SCY71412.1"/>
    <property type="molecule type" value="Genomic_DNA"/>
</dbReference>
<feature type="domain" description="HTH lacI-type" evidence="4">
    <location>
        <begin position="2"/>
        <end position="56"/>
    </location>
</feature>
<dbReference type="Pfam" id="PF00356">
    <property type="entry name" value="LacI"/>
    <property type="match status" value="1"/>
</dbReference>
<dbReference type="PROSITE" id="PS00356">
    <property type="entry name" value="HTH_LACI_1"/>
    <property type="match status" value="1"/>
</dbReference>
<dbReference type="CDD" id="cd06267">
    <property type="entry name" value="PBP1_LacI_sugar_binding-like"/>
    <property type="match status" value="1"/>
</dbReference>
<dbReference type="CDD" id="cd01392">
    <property type="entry name" value="HTH_LacI"/>
    <property type="match status" value="1"/>
</dbReference>
<dbReference type="STRING" id="582692.SAMN05720606_10852"/>
<evidence type="ECO:0000256" key="2">
    <source>
        <dbReference type="ARBA" id="ARBA00023125"/>
    </source>
</evidence>
<proteinExistence type="predicted"/>
<organism evidence="5 6">
    <name type="scientific">Paenibacillus polysaccharolyticus</name>
    <dbReference type="NCBI Taxonomy" id="582692"/>
    <lineage>
        <taxon>Bacteria</taxon>
        <taxon>Bacillati</taxon>
        <taxon>Bacillota</taxon>
        <taxon>Bacilli</taxon>
        <taxon>Bacillales</taxon>
        <taxon>Paenibacillaceae</taxon>
        <taxon>Paenibacillus</taxon>
    </lineage>
</organism>
<accession>A0A1G5I5L5</accession>
<evidence type="ECO:0000259" key="4">
    <source>
        <dbReference type="PROSITE" id="PS50932"/>
    </source>
</evidence>
<dbReference type="InterPro" id="IPR028082">
    <property type="entry name" value="Peripla_BP_I"/>
</dbReference>
<dbReference type="InterPro" id="IPR046335">
    <property type="entry name" value="LacI/GalR-like_sensor"/>
</dbReference>
<dbReference type="SUPFAM" id="SSF53822">
    <property type="entry name" value="Periplasmic binding protein-like I"/>
    <property type="match status" value="1"/>
</dbReference>
<gene>
    <name evidence="5" type="ORF">SAMN05720606_10852</name>
</gene>
<dbReference type="Proteomes" id="UP000198538">
    <property type="component" value="Unassembled WGS sequence"/>
</dbReference>
<evidence type="ECO:0000256" key="1">
    <source>
        <dbReference type="ARBA" id="ARBA00023015"/>
    </source>
</evidence>
<reference evidence="6" key="1">
    <citation type="submission" date="2016-10" db="EMBL/GenBank/DDBJ databases">
        <authorList>
            <person name="Varghese N."/>
            <person name="Submissions S."/>
        </authorList>
    </citation>
    <scope>NUCLEOTIDE SEQUENCE [LARGE SCALE GENOMIC DNA]</scope>
    <source>
        <strain evidence="6">BL9</strain>
    </source>
</reference>
<dbReference type="Gene3D" id="3.40.50.2300">
    <property type="match status" value="2"/>
</dbReference>
<dbReference type="Pfam" id="PF13377">
    <property type="entry name" value="Peripla_BP_3"/>
    <property type="match status" value="1"/>
</dbReference>
<name>A0A1G5I5L5_9BACL</name>
<dbReference type="GO" id="GO:0000976">
    <property type="term" value="F:transcription cis-regulatory region binding"/>
    <property type="evidence" value="ECO:0007669"/>
    <property type="project" value="TreeGrafter"/>
</dbReference>
<protein>
    <submittedName>
        <fullName evidence="5">Transcriptional regulator, LacI family</fullName>
    </submittedName>
</protein>
<dbReference type="PANTHER" id="PTHR30146:SF109">
    <property type="entry name" value="HTH-TYPE TRANSCRIPTIONAL REGULATOR GALS"/>
    <property type="match status" value="1"/>
</dbReference>
<evidence type="ECO:0000313" key="5">
    <source>
        <dbReference type="EMBL" id="SCY71412.1"/>
    </source>
</evidence>
<keyword evidence="3" id="KW-0804">Transcription</keyword>
<dbReference type="GO" id="GO:0003700">
    <property type="term" value="F:DNA-binding transcription factor activity"/>
    <property type="evidence" value="ECO:0007669"/>
    <property type="project" value="TreeGrafter"/>
</dbReference>
<dbReference type="SMART" id="SM00354">
    <property type="entry name" value="HTH_LACI"/>
    <property type="match status" value="1"/>
</dbReference>
<dbReference type="PANTHER" id="PTHR30146">
    <property type="entry name" value="LACI-RELATED TRANSCRIPTIONAL REPRESSOR"/>
    <property type="match status" value="1"/>
</dbReference>
<dbReference type="AlphaFoldDB" id="A0A1G5I5L5"/>
<dbReference type="PROSITE" id="PS50932">
    <property type="entry name" value="HTH_LACI_2"/>
    <property type="match status" value="1"/>
</dbReference>
<dbReference type="PRINTS" id="PR00036">
    <property type="entry name" value="HTHLACI"/>
</dbReference>
<evidence type="ECO:0000256" key="3">
    <source>
        <dbReference type="ARBA" id="ARBA00023163"/>
    </source>
</evidence>
<keyword evidence="1" id="KW-0805">Transcription regulation</keyword>
<sequence>MASIHDVAKEAGVSVATVSKVLNDYPDVSEKTRKKVNIAIELLKYQPNVVARGLVKRRSWTVGVLLTVPFTNPFVSELLEGIKTALENSGYDLVRLSTRFDDPTYSFIKHCRSRNVDGVVVFGEGRENKSIQELVTAEIPTMFIDTDLFGKRAGYITTDNVNGVAMAVKHLYELGHRKIAYISGTLGPAVANLRLDGYKEGLRLCGIPYATIYLEVCDYSFDGGAKAVRRLLALREQPTGIICASDMSAFGAIHEIEKHGFSVPEDISVVGFDNTYYAEVFKPGLTTVNQNIYTIGIRAIEYLIAMIENPTYTPPVVTEPSNLIVRQTTAPVNEVYPELPAQP</sequence>